<dbReference type="FunFam" id="1.10.287.990:FF:000001">
    <property type="entry name" value="Superoxide dismutase"/>
    <property type="match status" value="1"/>
</dbReference>
<evidence type="ECO:0000313" key="9">
    <source>
        <dbReference type="EMBL" id="OGG24165.1"/>
    </source>
</evidence>
<reference evidence="9 10" key="1">
    <citation type="journal article" date="2016" name="Nat. Commun.">
        <title>Thousands of microbial genomes shed light on interconnected biogeochemical processes in an aquifer system.</title>
        <authorList>
            <person name="Anantharaman K."/>
            <person name="Brown C.T."/>
            <person name="Hug L.A."/>
            <person name="Sharon I."/>
            <person name="Castelle C.J."/>
            <person name="Probst A.J."/>
            <person name="Thomas B.C."/>
            <person name="Singh A."/>
            <person name="Wilkins M.J."/>
            <person name="Karaoz U."/>
            <person name="Brodie E.L."/>
            <person name="Williams K.H."/>
            <person name="Hubbard S.S."/>
            <person name="Banfield J.F."/>
        </authorList>
    </citation>
    <scope>NUCLEOTIDE SEQUENCE [LARGE SCALE GENOMIC DNA]</scope>
</reference>
<dbReference type="InterPro" id="IPR019831">
    <property type="entry name" value="Mn/Fe_SOD_N"/>
</dbReference>
<evidence type="ECO:0000313" key="10">
    <source>
        <dbReference type="Proteomes" id="UP000178759"/>
    </source>
</evidence>
<evidence type="ECO:0000256" key="5">
    <source>
        <dbReference type="PIRSR" id="PIRSR000349-1"/>
    </source>
</evidence>
<dbReference type="GO" id="GO:0004784">
    <property type="term" value="F:superoxide dismutase activity"/>
    <property type="evidence" value="ECO:0007669"/>
    <property type="project" value="UniProtKB-EC"/>
</dbReference>
<dbReference type="Gene3D" id="3.55.40.20">
    <property type="entry name" value="Iron/manganese superoxide dismutase, C-terminal domain"/>
    <property type="match status" value="1"/>
</dbReference>
<dbReference type="FunFam" id="3.55.40.20:FF:000001">
    <property type="entry name" value="Superoxide dismutase"/>
    <property type="match status" value="1"/>
</dbReference>
<proteinExistence type="inferred from homology"/>
<dbReference type="PIRSF" id="PIRSF000349">
    <property type="entry name" value="SODismutase"/>
    <property type="match status" value="1"/>
</dbReference>
<sequence>MFSLPGLPYPYNALEPYIDEKTMQIHHDKHHGAYVKNLNDALAGNDALLAIPIENILKNLNQVPEAVRTKVRNNGGGHANHSLFWQIMAPKTGGAPSGEIAKVIDRDFGNFAAFVEKFSSAGMGRFGSGWVWLINDAGKLSIVDTPNQDTPLMENKVPILGLDVWEHAYYLKYQNLRADYIKAWWNVVNWQEVVKRFASV</sequence>
<comment type="catalytic activity">
    <reaction evidence="6">
        <text>2 superoxide + 2 H(+) = H2O2 + O2</text>
        <dbReference type="Rhea" id="RHEA:20696"/>
        <dbReference type="ChEBI" id="CHEBI:15378"/>
        <dbReference type="ChEBI" id="CHEBI:15379"/>
        <dbReference type="ChEBI" id="CHEBI:16240"/>
        <dbReference type="ChEBI" id="CHEBI:18421"/>
        <dbReference type="EC" id="1.15.1.1"/>
    </reaction>
</comment>
<dbReference type="SUPFAM" id="SSF46609">
    <property type="entry name" value="Fe,Mn superoxide dismutase (SOD), N-terminal domain"/>
    <property type="match status" value="1"/>
</dbReference>
<feature type="domain" description="Manganese/iron superoxide dismutase N-terminal" evidence="7">
    <location>
        <begin position="2"/>
        <end position="89"/>
    </location>
</feature>
<dbReference type="InterPro" id="IPR001189">
    <property type="entry name" value="Mn/Fe_SOD"/>
</dbReference>
<dbReference type="InterPro" id="IPR036314">
    <property type="entry name" value="SOD_C_sf"/>
</dbReference>
<keyword evidence="4 6" id="KW-0560">Oxidoreductase</keyword>
<feature type="binding site" evidence="5">
    <location>
        <position position="167"/>
    </location>
    <ligand>
        <name>Mn(2+)</name>
        <dbReference type="ChEBI" id="CHEBI:29035"/>
    </ligand>
</feature>
<dbReference type="InterPro" id="IPR036324">
    <property type="entry name" value="Mn/Fe_SOD_N_sf"/>
</dbReference>
<dbReference type="STRING" id="1798392.A3A79_03160"/>
<organism evidence="9 10">
    <name type="scientific">Candidatus Gottesmanbacteria bacterium RIFCSPLOWO2_01_FULL_43_11b</name>
    <dbReference type="NCBI Taxonomy" id="1798392"/>
    <lineage>
        <taxon>Bacteria</taxon>
        <taxon>Candidatus Gottesmaniibacteriota</taxon>
    </lineage>
</organism>
<evidence type="ECO:0000256" key="6">
    <source>
        <dbReference type="RuleBase" id="RU000414"/>
    </source>
</evidence>
<evidence type="ECO:0000256" key="2">
    <source>
        <dbReference type="ARBA" id="ARBA00012682"/>
    </source>
</evidence>
<dbReference type="EMBL" id="MFJV01000001">
    <property type="protein sequence ID" value="OGG24165.1"/>
    <property type="molecule type" value="Genomic_DNA"/>
</dbReference>
<evidence type="ECO:0000259" key="8">
    <source>
        <dbReference type="Pfam" id="PF02777"/>
    </source>
</evidence>
<dbReference type="Gene3D" id="1.10.287.990">
    <property type="entry name" value="Fe,Mn superoxide dismutase (SOD) domain"/>
    <property type="match status" value="1"/>
</dbReference>
<name>A0A1F6AHJ5_9BACT</name>
<feature type="binding site" evidence="5">
    <location>
        <position position="26"/>
    </location>
    <ligand>
        <name>Mn(2+)</name>
        <dbReference type="ChEBI" id="CHEBI:29035"/>
    </ligand>
</feature>
<dbReference type="EC" id="1.15.1.1" evidence="2 6"/>
<dbReference type="Proteomes" id="UP000178759">
    <property type="component" value="Unassembled WGS sequence"/>
</dbReference>
<accession>A0A1F6AHJ5</accession>
<dbReference type="PRINTS" id="PR01703">
    <property type="entry name" value="MNSODISMTASE"/>
</dbReference>
<feature type="domain" description="Manganese/iron superoxide dismutase C-terminal" evidence="8">
    <location>
        <begin position="96"/>
        <end position="196"/>
    </location>
</feature>
<protein>
    <recommendedName>
        <fullName evidence="2 6">Superoxide dismutase</fullName>
        <ecNumber evidence="2 6">1.15.1.1</ecNumber>
    </recommendedName>
</protein>
<feature type="binding site" evidence="5">
    <location>
        <position position="163"/>
    </location>
    <ligand>
        <name>Mn(2+)</name>
        <dbReference type="ChEBI" id="CHEBI:29035"/>
    </ligand>
</feature>
<comment type="function">
    <text evidence="6">Destroys radicals which are normally produced within the cells and which are toxic to biological systems.</text>
</comment>
<gene>
    <name evidence="9" type="ORF">A3A79_03160</name>
</gene>
<comment type="similarity">
    <text evidence="1 6">Belongs to the iron/manganese superoxide dismutase family.</text>
</comment>
<evidence type="ECO:0000259" key="7">
    <source>
        <dbReference type="Pfam" id="PF00081"/>
    </source>
</evidence>
<dbReference type="PANTHER" id="PTHR43595">
    <property type="entry name" value="37S RIBOSOMAL PROTEIN S26, MITOCHONDRIAL"/>
    <property type="match status" value="1"/>
</dbReference>
<dbReference type="InterPro" id="IPR019832">
    <property type="entry name" value="Mn/Fe_SOD_C"/>
</dbReference>
<feature type="binding site" evidence="5">
    <location>
        <position position="81"/>
    </location>
    <ligand>
        <name>Mn(2+)</name>
        <dbReference type="ChEBI" id="CHEBI:29035"/>
    </ligand>
</feature>
<evidence type="ECO:0000256" key="3">
    <source>
        <dbReference type="ARBA" id="ARBA00022723"/>
    </source>
</evidence>
<keyword evidence="3 5" id="KW-0479">Metal-binding</keyword>
<evidence type="ECO:0000256" key="4">
    <source>
        <dbReference type="ARBA" id="ARBA00023002"/>
    </source>
</evidence>
<dbReference type="Pfam" id="PF00081">
    <property type="entry name" value="Sod_Fe_N"/>
    <property type="match status" value="1"/>
</dbReference>
<dbReference type="PANTHER" id="PTHR43595:SF2">
    <property type="entry name" value="SMALL RIBOSOMAL SUBUNIT PROTEIN MS42"/>
    <property type="match status" value="1"/>
</dbReference>
<dbReference type="SUPFAM" id="SSF54719">
    <property type="entry name" value="Fe,Mn superoxide dismutase (SOD), C-terminal domain"/>
    <property type="match status" value="1"/>
</dbReference>
<dbReference type="Pfam" id="PF02777">
    <property type="entry name" value="Sod_Fe_C"/>
    <property type="match status" value="1"/>
</dbReference>
<dbReference type="GO" id="GO:0046872">
    <property type="term" value="F:metal ion binding"/>
    <property type="evidence" value="ECO:0007669"/>
    <property type="project" value="UniProtKB-KW"/>
</dbReference>
<dbReference type="GO" id="GO:0005737">
    <property type="term" value="C:cytoplasm"/>
    <property type="evidence" value="ECO:0007669"/>
    <property type="project" value="TreeGrafter"/>
</dbReference>
<evidence type="ECO:0000256" key="1">
    <source>
        <dbReference type="ARBA" id="ARBA00008714"/>
    </source>
</evidence>
<comment type="caution">
    <text evidence="9">The sequence shown here is derived from an EMBL/GenBank/DDBJ whole genome shotgun (WGS) entry which is preliminary data.</text>
</comment>
<dbReference type="AlphaFoldDB" id="A0A1F6AHJ5"/>
<dbReference type="InterPro" id="IPR019833">
    <property type="entry name" value="Mn/Fe_SOD_BS"/>
</dbReference>
<dbReference type="PROSITE" id="PS00088">
    <property type="entry name" value="SOD_MN"/>
    <property type="match status" value="1"/>
</dbReference>